<dbReference type="EMBL" id="VUJU01007477">
    <property type="protein sequence ID" value="KAF0745157.1"/>
    <property type="molecule type" value="Genomic_DNA"/>
</dbReference>
<dbReference type="GO" id="GO:0003677">
    <property type="term" value="F:DNA binding"/>
    <property type="evidence" value="ECO:0007669"/>
    <property type="project" value="UniProtKB-KW"/>
</dbReference>
<evidence type="ECO:0000313" key="2">
    <source>
        <dbReference type="Proteomes" id="UP000478052"/>
    </source>
</evidence>
<dbReference type="AlphaFoldDB" id="A0A6G0XWR4"/>
<keyword evidence="1" id="KW-0547">Nucleotide-binding</keyword>
<protein>
    <submittedName>
        <fullName evidence="1">Chromodomain-helicase-DNA-binding protein 1-like</fullName>
    </submittedName>
</protein>
<keyword evidence="1" id="KW-0378">Hydrolase</keyword>
<dbReference type="GO" id="GO:0004386">
    <property type="term" value="F:helicase activity"/>
    <property type="evidence" value="ECO:0007669"/>
    <property type="project" value="UniProtKB-KW"/>
</dbReference>
<dbReference type="Proteomes" id="UP000478052">
    <property type="component" value="Unassembled WGS sequence"/>
</dbReference>
<keyword evidence="2" id="KW-1185">Reference proteome</keyword>
<organism evidence="1 2">
    <name type="scientific">Aphis craccivora</name>
    <name type="common">Cowpea aphid</name>
    <dbReference type="NCBI Taxonomy" id="307492"/>
    <lineage>
        <taxon>Eukaryota</taxon>
        <taxon>Metazoa</taxon>
        <taxon>Ecdysozoa</taxon>
        <taxon>Arthropoda</taxon>
        <taxon>Hexapoda</taxon>
        <taxon>Insecta</taxon>
        <taxon>Pterygota</taxon>
        <taxon>Neoptera</taxon>
        <taxon>Paraneoptera</taxon>
        <taxon>Hemiptera</taxon>
        <taxon>Sternorrhyncha</taxon>
        <taxon>Aphidomorpha</taxon>
        <taxon>Aphidoidea</taxon>
        <taxon>Aphididae</taxon>
        <taxon>Aphidini</taxon>
        <taxon>Aphis</taxon>
        <taxon>Aphis</taxon>
    </lineage>
</organism>
<sequence length="70" mass="8522">MRFWFSSSRDSNVRRGRYDNSYYGRPFREREREIDSDLYQQQAYAVYRKAAGVYHNIVFLLIGTLLYQNI</sequence>
<comment type="caution">
    <text evidence="1">The sequence shown here is derived from an EMBL/GenBank/DDBJ whole genome shotgun (WGS) entry which is preliminary data.</text>
</comment>
<gene>
    <name evidence="1" type="ORF">FWK35_00037002</name>
</gene>
<proteinExistence type="predicted"/>
<accession>A0A6G0XWR4</accession>
<keyword evidence="1" id="KW-0238">DNA-binding</keyword>
<reference evidence="1 2" key="1">
    <citation type="submission" date="2019-08" db="EMBL/GenBank/DDBJ databases">
        <title>Whole genome of Aphis craccivora.</title>
        <authorList>
            <person name="Voronova N.V."/>
            <person name="Shulinski R.S."/>
            <person name="Bandarenka Y.V."/>
            <person name="Zhorov D.G."/>
            <person name="Warner D."/>
        </authorList>
    </citation>
    <scope>NUCLEOTIDE SEQUENCE [LARGE SCALE GENOMIC DNA]</scope>
    <source>
        <strain evidence="1">180601</strain>
        <tissue evidence="1">Whole Body</tissue>
    </source>
</reference>
<keyword evidence="1" id="KW-0347">Helicase</keyword>
<evidence type="ECO:0000313" key="1">
    <source>
        <dbReference type="EMBL" id="KAF0745157.1"/>
    </source>
</evidence>
<keyword evidence="1" id="KW-0067">ATP-binding</keyword>
<name>A0A6G0XWR4_APHCR</name>